<feature type="compositionally biased region" description="Polar residues" evidence="1">
    <location>
        <begin position="89"/>
        <end position="100"/>
    </location>
</feature>
<evidence type="ECO:0000256" key="1">
    <source>
        <dbReference type="SAM" id="MobiDB-lite"/>
    </source>
</evidence>
<dbReference type="GO" id="GO:0000801">
    <property type="term" value="C:central element"/>
    <property type="evidence" value="ECO:0007669"/>
    <property type="project" value="TreeGrafter"/>
</dbReference>
<dbReference type="GO" id="GO:0000711">
    <property type="term" value="P:meiotic DNA repair synthesis"/>
    <property type="evidence" value="ECO:0007669"/>
    <property type="project" value="TreeGrafter"/>
</dbReference>
<dbReference type="GO" id="GO:0001673">
    <property type="term" value="C:male germ cell nucleus"/>
    <property type="evidence" value="ECO:0007669"/>
    <property type="project" value="TreeGrafter"/>
</dbReference>
<dbReference type="InterPro" id="IPR008827">
    <property type="entry name" value="SYCP1"/>
</dbReference>
<keyword evidence="3" id="KW-1185">Reference proteome</keyword>
<protein>
    <submittedName>
        <fullName evidence="2">Synaptonemal complex protein 1-like</fullName>
    </submittedName>
</protein>
<dbReference type="PANTHER" id="PTHR46918">
    <property type="entry name" value="SYNAPTONEMAL COMPLEX PROTEIN 1"/>
    <property type="match status" value="1"/>
</dbReference>
<evidence type="ECO:0000313" key="3">
    <source>
        <dbReference type="Proteomes" id="UP000694410"/>
    </source>
</evidence>
<feature type="compositionally biased region" description="Polar residues" evidence="1">
    <location>
        <begin position="24"/>
        <end position="33"/>
    </location>
</feature>
<sequence>MISESEKKHKTYIVKTPPVDKLQSGRSTNLPSEESTRKKQKVFLQLDSQSDSSEYTDLLSIVSEEEMFKKLYKDYPQASQLHSTAPKKTPTSSNVKSPGSSLRFKTMRRTRQADWTAVSKMDRKRKMKEAAKLFT</sequence>
<accession>A0A8C0VJ96</accession>
<dbReference type="GO" id="GO:0051878">
    <property type="term" value="P:lateral element assembly"/>
    <property type="evidence" value="ECO:0007669"/>
    <property type="project" value="TreeGrafter"/>
</dbReference>
<dbReference type="GO" id="GO:0051026">
    <property type="term" value="P:chiasma assembly"/>
    <property type="evidence" value="ECO:0007669"/>
    <property type="project" value="TreeGrafter"/>
</dbReference>
<gene>
    <name evidence="2" type="primary">LOC111939909</name>
</gene>
<evidence type="ECO:0000313" key="2">
    <source>
        <dbReference type="Ensembl" id="ENSCCEP00000023977.1"/>
    </source>
</evidence>
<reference evidence="2" key="1">
    <citation type="submission" date="2025-08" db="UniProtKB">
        <authorList>
            <consortium name="Ensembl"/>
        </authorList>
    </citation>
    <scope>IDENTIFICATION</scope>
</reference>
<feature type="region of interest" description="Disordered" evidence="1">
    <location>
        <begin position="1"/>
        <end position="39"/>
    </location>
</feature>
<dbReference type="PANTHER" id="PTHR46918:SF1">
    <property type="entry name" value="SYNAPTONEMAL COMPLEX PROTEIN 1"/>
    <property type="match status" value="1"/>
</dbReference>
<dbReference type="AlphaFoldDB" id="A0A8C0VJ96"/>
<proteinExistence type="predicted"/>
<dbReference type="GO" id="GO:0003690">
    <property type="term" value="F:double-stranded DNA binding"/>
    <property type="evidence" value="ECO:0007669"/>
    <property type="project" value="TreeGrafter"/>
</dbReference>
<reference evidence="2" key="2">
    <citation type="submission" date="2025-09" db="UniProtKB">
        <authorList>
            <consortium name="Ensembl"/>
        </authorList>
    </citation>
    <scope>IDENTIFICATION</scope>
</reference>
<feature type="region of interest" description="Disordered" evidence="1">
    <location>
        <begin position="79"/>
        <end position="135"/>
    </location>
</feature>
<organism evidence="2 3">
    <name type="scientific">Cyanistes caeruleus</name>
    <name type="common">Eurasian blue tit</name>
    <name type="synonym">Parus caeruleus</name>
    <dbReference type="NCBI Taxonomy" id="156563"/>
    <lineage>
        <taxon>Eukaryota</taxon>
        <taxon>Metazoa</taxon>
        <taxon>Chordata</taxon>
        <taxon>Craniata</taxon>
        <taxon>Vertebrata</taxon>
        <taxon>Euteleostomi</taxon>
        <taxon>Archelosauria</taxon>
        <taxon>Archosauria</taxon>
        <taxon>Dinosauria</taxon>
        <taxon>Saurischia</taxon>
        <taxon>Theropoda</taxon>
        <taxon>Coelurosauria</taxon>
        <taxon>Aves</taxon>
        <taxon>Neognathae</taxon>
        <taxon>Neoaves</taxon>
        <taxon>Telluraves</taxon>
        <taxon>Australaves</taxon>
        <taxon>Passeriformes</taxon>
        <taxon>Paridae</taxon>
        <taxon>Cyanistes</taxon>
    </lineage>
</organism>
<dbReference type="Proteomes" id="UP000694410">
    <property type="component" value="Unplaced"/>
</dbReference>
<dbReference type="Ensembl" id="ENSCCET00000036117.1">
    <property type="protein sequence ID" value="ENSCCEP00000023977.1"/>
    <property type="gene ID" value="ENSCCEG00000021375.1"/>
</dbReference>
<dbReference type="GO" id="GO:0000802">
    <property type="term" value="C:transverse filament"/>
    <property type="evidence" value="ECO:0007669"/>
    <property type="project" value="TreeGrafter"/>
</dbReference>
<name>A0A8C0VJ96_CYACU</name>